<keyword evidence="3" id="KW-0378">Hydrolase</keyword>
<evidence type="ECO:0000256" key="3">
    <source>
        <dbReference type="ARBA" id="ARBA00022801"/>
    </source>
</evidence>
<dbReference type="HOGENOM" id="CLU_116578_1_0_2"/>
<dbReference type="SUPFAM" id="SSF102712">
    <property type="entry name" value="JAB1/MPN domain"/>
    <property type="match status" value="1"/>
</dbReference>
<name>L0HGL0_METFS</name>
<reference evidence="8" key="1">
    <citation type="submission" date="2011-12" db="EMBL/GenBank/DDBJ databases">
        <title>Complete sequence of Methanoregula formicicum SMSP.</title>
        <authorList>
            <person name="Lucas S."/>
            <person name="Han J."/>
            <person name="Lapidus A."/>
            <person name="Cheng J.-F."/>
            <person name="Goodwin L."/>
            <person name="Pitluck S."/>
            <person name="Peters L."/>
            <person name="Ovchinnikova G."/>
            <person name="Teshima H."/>
            <person name="Detter J.C."/>
            <person name="Han C."/>
            <person name="Tapia R."/>
            <person name="Land M."/>
            <person name="Hauser L."/>
            <person name="Kyrpides N."/>
            <person name="Ivanova N."/>
            <person name="Pagani I."/>
            <person name="Imachi H."/>
            <person name="Tamaki H."/>
            <person name="Sekiguchi Y."/>
            <person name="Kamagata Y."/>
            <person name="Cadillo-Quiroz H."/>
            <person name="Zinder S."/>
            <person name="Liu W.-T."/>
            <person name="Woyke T."/>
        </authorList>
    </citation>
    <scope>NUCLEOTIDE SEQUENCE [LARGE SCALE GENOMIC DNA]</scope>
    <source>
        <strain evidence="8">DSM 22288 / NBRC 105244 / SMSP</strain>
    </source>
</reference>
<dbReference type="GO" id="GO:0046872">
    <property type="term" value="F:metal ion binding"/>
    <property type="evidence" value="ECO:0007669"/>
    <property type="project" value="UniProtKB-KW"/>
</dbReference>
<evidence type="ECO:0000313" key="7">
    <source>
        <dbReference type="EMBL" id="AGB03882.1"/>
    </source>
</evidence>
<dbReference type="CDD" id="cd08072">
    <property type="entry name" value="MPN_archaeal"/>
    <property type="match status" value="1"/>
</dbReference>
<dbReference type="KEGG" id="mfo:Metfor_2902"/>
<evidence type="ECO:0000256" key="5">
    <source>
        <dbReference type="ARBA" id="ARBA00023049"/>
    </source>
</evidence>
<dbReference type="EMBL" id="CP003167">
    <property type="protein sequence ID" value="AGB03882.1"/>
    <property type="molecule type" value="Genomic_DNA"/>
</dbReference>
<evidence type="ECO:0000256" key="1">
    <source>
        <dbReference type="ARBA" id="ARBA00022670"/>
    </source>
</evidence>
<protein>
    <submittedName>
        <fullName evidence="7">Putative metal-dependent protease of the PAD1/JAB1 superfamily</fullName>
    </submittedName>
</protein>
<organism evidence="7 8">
    <name type="scientific">Methanoregula formicica (strain DSM 22288 / NBRC 105244 / SMSP)</name>
    <dbReference type="NCBI Taxonomy" id="593750"/>
    <lineage>
        <taxon>Archaea</taxon>
        <taxon>Methanobacteriati</taxon>
        <taxon>Methanobacteriota</taxon>
        <taxon>Stenosarchaea group</taxon>
        <taxon>Methanomicrobia</taxon>
        <taxon>Methanomicrobiales</taxon>
        <taxon>Methanoregulaceae</taxon>
        <taxon>Methanoregula</taxon>
    </lineage>
</organism>
<feature type="domain" description="JAB" evidence="6">
    <location>
        <begin position="8"/>
        <end position="109"/>
    </location>
</feature>
<sequence>MNIRGIRQDLLSLLLQMGRENHPNEFAGIIREQDGIMEELNLLPGTIGREDSASVFYDMMPLDTHVAGSAHSHPNGVILPSDADLSFFPRTGRYHLIIGYPYRKNNWRCFTANGEPHDLEVIP</sequence>
<accession>L0HGL0</accession>
<dbReference type="STRING" id="593750.Metfor_2902"/>
<dbReference type="GeneID" id="14308686"/>
<dbReference type="Proteomes" id="UP000010824">
    <property type="component" value="Chromosome"/>
</dbReference>
<evidence type="ECO:0000256" key="4">
    <source>
        <dbReference type="ARBA" id="ARBA00022833"/>
    </source>
</evidence>
<keyword evidence="5" id="KW-0482">Metalloprotease</keyword>
<keyword evidence="1 7" id="KW-0645">Protease</keyword>
<dbReference type="Pfam" id="PF14464">
    <property type="entry name" value="Prok-JAB"/>
    <property type="match status" value="1"/>
</dbReference>
<evidence type="ECO:0000256" key="2">
    <source>
        <dbReference type="ARBA" id="ARBA00022723"/>
    </source>
</evidence>
<dbReference type="GO" id="GO:0006508">
    <property type="term" value="P:proteolysis"/>
    <property type="evidence" value="ECO:0007669"/>
    <property type="project" value="UniProtKB-KW"/>
</dbReference>
<keyword evidence="2" id="KW-0479">Metal-binding</keyword>
<dbReference type="AlphaFoldDB" id="L0HGL0"/>
<dbReference type="Gene3D" id="3.40.140.10">
    <property type="entry name" value="Cytidine Deaminase, domain 2"/>
    <property type="match status" value="1"/>
</dbReference>
<dbReference type="InterPro" id="IPR028090">
    <property type="entry name" value="JAB_dom_prok"/>
</dbReference>
<proteinExistence type="predicted"/>
<keyword evidence="4" id="KW-0862">Zinc</keyword>
<keyword evidence="8" id="KW-1185">Reference proteome</keyword>
<dbReference type="GO" id="GO:0008237">
    <property type="term" value="F:metallopeptidase activity"/>
    <property type="evidence" value="ECO:0007669"/>
    <property type="project" value="UniProtKB-KW"/>
</dbReference>
<evidence type="ECO:0000259" key="6">
    <source>
        <dbReference type="Pfam" id="PF14464"/>
    </source>
</evidence>
<dbReference type="eggNOG" id="arCOG01139">
    <property type="taxonomic scope" value="Archaea"/>
</dbReference>
<dbReference type="OrthoDB" id="4612at2157"/>
<dbReference type="InParanoid" id="L0HGL0"/>
<evidence type="ECO:0000313" key="8">
    <source>
        <dbReference type="Proteomes" id="UP000010824"/>
    </source>
</evidence>
<reference evidence="7 8" key="2">
    <citation type="journal article" date="2014" name="Genome Announc.">
        <title>Complete Genome Sequence of Methanoregula formicica SMSPT, a Mesophilic Hydrogenotrophic Methanogen Isolated from a Methanogenic Upflow Anaerobic Sludge Blanket Reactor.</title>
        <authorList>
            <person name="Yamamoto K."/>
            <person name="Tamaki H."/>
            <person name="Cadillo-Quiroz H."/>
            <person name="Imachi H."/>
            <person name="Kyrpides N."/>
            <person name="Woyke T."/>
            <person name="Goodwin L."/>
            <person name="Zinder S.H."/>
            <person name="Kamagata Y."/>
            <person name="Liu W.T."/>
        </authorList>
    </citation>
    <scope>NUCLEOTIDE SEQUENCE [LARGE SCALE GENOMIC DNA]</scope>
    <source>
        <strain evidence="8">DSM 22288 / NBRC 105244 / SMSP</strain>
    </source>
</reference>
<gene>
    <name evidence="7" type="ordered locus">Metfor_2902</name>
</gene>
<dbReference type="RefSeq" id="WP_015286844.1">
    <property type="nucleotide sequence ID" value="NC_019943.1"/>
</dbReference>